<evidence type="ECO:0000256" key="1">
    <source>
        <dbReference type="SAM" id="MobiDB-lite"/>
    </source>
</evidence>
<dbReference type="Proteomes" id="UP000632659">
    <property type="component" value="Unassembled WGS sequence"/>
</dbReference>
<dbReference type="AlphaFoldDB" id="A0A8J6TX88"/>
<evidence type="ECO:0000313" key="3">
    <source>
        <dbReference type="Proteomes" id="UP000632659"/>
    </source>
</evidence>
<dbReference type="RefSeq" id="WP_178085768.1">
    <property type="nucleotide sequence ID" value="NZ_JACRTL010000003.1"/>
</dbReference>
<sequence length="51" mass="6075">MTDKGREFIAGCKKLTEENMWKMAEFLAKLKEVQEDENERRTNADEQRRIG</sequence>
<feature type="region of interest" description="Disordered" evidence="1">
    <location>
        <begin position="32"/>
        <end position="51"/>
    </location>
</feature>
<evidence type="ECO:0000313" key="2">
    <source>
        <dbReference type="EMBL" id="MBC8610795.1"/>
    </source>
</evidence>
<comment type="caution">
    <text evidence="2">The sequence shown here is derived from an EMBL/GenBank/DDBJ whole genome shotgun (WGS) entry which is preliminary data.</text>
</comment>
<protein>
    <submittedName>
        <fullName evidence="2">Uncharacterized protein</fullName>
    </submittedName>
</protein>
<dbReference type="EMBL" id="JACRTL010000003">
    <property type="protein sequence ID" value="MBC8610795.1"/>
    <property type="molecule type" value="Genomic_DNA"/>
</dbReference>
<gene>
    <name evidence="2" type="ORF">H8702_06615</name>
</gene>
<reference evidence="2" key="1">
    <citation type="submission" date="2020-08" db="EMBL/GenBank/DDBJ databases">
        <title>Genome public.</title>
        <authorList>
            <person name="Liu C."/>
            <person name="Sun Q."/>
        </authorList>
    </citation>
    <scope>NUCLEOTIDE SEQUENCE</scope>
    <source>
        <strain evidence="2">NSJ-15</strain>
    </source>
</reference>
<keyword evidence="3" id="KW-1185">Reference proteome</keyword>
<organism evidence="2 3">
    <name type="scientific">Massiliimalia timonensis</name>
    <dbReference type="NCBI Taxonomy" id="1987501"/>
    <lineage>
        <taxon>Bacteria</taxon>
        <taxon>Bacillati</taxon>
        <taxon>Bacillota</taxon>
        <taxon>Clostridia</taxon>
        <taxon>Eubacteriales</taxon>
        <taxon>Oscillospiraceae</taxon>
        <taxon>Massiliimalia</taxon>
    </lineage>
</organism>
<proteinExistence type="predicted"/>
<accession>A0A8J6TX88</accession>
<name>A0A8J6TX88_9FIRM</name>